<dbReference type="PROSITE" id="PS00409">
    <property type="entry name" value="PROKAR_NTER_METHYL"/>
    <property type="match status" value="1"/>
</dbReference>
<dbReference type="RefSeq" id="WP_140602205.1">
    <property type="nucleotide sequence ID" value="NZ_SAWY01000007.1"/>
</dbReference>
<evidence type="ECO:0000313" key="2">
    <source>
        <dbReference type="EMBL" id="TPH17798.1"/>
    </source>
</evidence>
<gene>
    <name evidence="2" type="ORF">EPA86_04420</name>
</gene>
<dbReference type="InterPro" id="IPR012902">
    <property type="entry name" value="N_methyl_site"/>
</dbReference>
<organism evidence="2 3">
    <name type="scientific">Litorilituus lipolyticus</name>
    <dbReference type="NCBI Taxonomy" id="2491017"/>
    <lineage>
        <taxon>Bacteria</taxon>
        <taxon>Pseudomonadati</taxon>
        <taxon>Pseudomonadota</taxon>
        <taxon>Gammaproteobacteria</taxon>
        <taxon>Alteromonadales</taxon>
        <taxon>Colwelliaceae</taxon>
        <taxon>Litorilituus</taxon>
    </lineage>
</organism>
<dbReference type="AlphaFoldDB" id="A0A502L1L0"/>
<proteinExistence type="predicted"/>
<evidence type="ECO:0000313" key="3">
    <source>
        <dbReference type="Proteomes" id="UP000315303"/>
    </source>
</evidence>
<keyword evidence="1" id="KW-0472">Membrane</keyword>
<dbReference type="NCBIfam" id="TIGR02532">
    <property type="entry name" value="IV_pilin_GFxxxE"/>
    <property type="match status" value="1"/>
</dbReference>
<sequence length="193" mass="20534">MACNKNKLLSQQVKPKNRGFTLIEIILSIVVLAISLSIISTLIAPTEEQSADAILQIKAAELAQSLMNDINSRAYDNRSDMAGGRHRCGEVDQPACSIALGPDNGVDGRDNDGEDPNDVNTFDDVDDFDGFTLKVNAINAGLDSGYTSFDLNVSVEYAGGDLGLAAINAKKITVVVTTPLGTDIEFASHKANF</sequence>
<dbReference type="OrthoDB" id="5593857at2"/>
<name>A0A502L1L0_9GAMM</name>
<dbReference type="Proteomes" id="UP000315303">
    <property type="component" value="Unassembled WGS sequence"/>
</dbReference>
<evidence type="ECO:0000256" key="1">
    <source>
        <dbReference type="SAM" id="Phobius"/>
    </source>
</evidence>
<keyword evidence="3" id="KW-1185">Reference proteome</keyword>
<accession>A0A502L1L0</accession>
<keyword evidence="1" id="KW-1133">Transmembrane helix</keyword>
<comment type="caution">
    <text evidence="2">The sequence shown here is derived from an EMBL/GenBank/DDBJ whole genome shotgun (WGS) entry which is preliminary data.</text>
</comment>
<keyword evidence="1" id="KW-0812">Transmembrane</keyword>
<dbReference type="EMBL" id="SAWY01000007">
    <property type="protein sequence ID" value="TPH17798.1"/>
    <property type="molecule type" value="Genomic_DNA"/>
</dbReference>
<dbReference type="Pfam" id="PF07963">
    <property type="entry name" value="N_methyl"/>
    <property type="match status" value="1"/>
</dbReference>
<feature type="transmembrane region" description="Helical" evidence="1">
    <location>
        <begin position="21"/>
        <end position="44"/>
    </location>
</feature>
<reference evidence="2 3" key="1">
    <citation type="submission" date="2019-01" db="EMBL/GenBank/DDBJ databases">
        <title>Litorilituus lipolytica sp. nov., isolated from intertidal sand of the Yellow Sea in China.</title>
        <authorList>
            <person name="Liu A."/>
        </authorList>
    </citation>
    <scope>NUCLEOTIDE SEQUENCE [LARGE SCALE GENOMIC DNA]</scope>
    <source>
        <strain evidence="2 3">RZ04</strain>
    </source>
</reference>
<protein>
    <submittedName>
        <fullName evidence="2">Type II secretion system protein</fullName>
    </submittedName>
</protein>